<proteinExistence type="predicted"/>
<comment type="caution">
    <text evidence="1">The sequence shown here is derived from an EMBL/GenBank/DDBJ whole genome shotgun (WGS) entry which is preliminary data.</text>
</comment>
<sequence>MINNILRDFPDQSLIKCKKMQIRHKKTVAHRRISAVSKKHAHNTMSCGHHLPVVKQSARGEPMIGVVVWSNTAKEKAVVWCEDQASLAYLQGRTNLIDADYWPDAGDLVELDSEMVGNLRHARRVSILTEQGCPQLPQLLRATGPDDRRSQHLRVVSTCDQPAPAKRVAGFDLPPARACAGR</sequence>
<dbReference type="EMBL" id="JAVAMQ010000009">
    <property type="protein sequence ID" value="MDP5307710.1"/>
    <property type="molecule type" value="Genomic_DNA"/>
</dbReference>
<name>A0ABT9JDM2_9RHOB</name>
<protein>
    <submittedName>
        <fullName evidence="1">Uncharacterized protein</fullName>
    </submittedName>
</protein>
<dbReference type="RefSeq" id="WP_305963559.1">
    <property type="nucleotide sequence ID" value="NZ_JAVAMQ010000009.1"/>
</dbReference>
<reference evidence="1 2" key="1">
    <citation type="submission" date="2023-08" db="EMBL/GenBank/DDBJ databases">
        <authorList>
            <person name="Park J.-S."/>
        </authorList>
    </citation>
    <scope>NUCLEOTIDE SEQUENCE [LARGE SCALE GENOMIC DNA]</scope>
    <source>
        <strain evidence="1 2">2205BS29-5</strain>
    </source>
</reference>
<gene>
    <name evidence="1" type="ORF">Q5Y72_11460</name>
</gene>
<dbReference type="Proteomes" id="UP001224997">
    <property type="component" value="Unassembled WGS sequence"/>
</dbReference>
<evidence type="ECO:0000313" key="1">
    <source>
        <dbReference type="EMBL" id="MDP5307710.1"/>
    </source>
</evidence>
<accession>A0ABT9JDM2</accession>
<keyword evidence="2" id="KW-1185">Reference proteome</keyword>
<evidence type="ECO:0000313" key="2">
    <source>
        <dbReference type="Proteomes" id="UP001224997"/>
    </source>
</evidence>
<organism evidence="1 2">
    <name type="scientific">Paracoccus spongiarum</name>
    <dbReference type="NCBI Taxonomy" id="3064387"/>
    <lineage>
        <taxon>Bacteria</taxon>
        <taxon>Pseudomonadati</taxon>
        <taxon>Pseudomonadota</taxon>
        <taxon>Alphaproteobacteria</taxon>
        <taxon>Rhodobacterales</taxon>
        <taxon>Paracoccaceae</taxon>
        <taxon>Paracoccus</taxon>
    </lineage>
</organism>